<organism evidence="7 8">
    <name type="scientific">Dispira parvispora</name>
    <dbReference type="NCBI Taxonomy" id="1520584"/>
    <lineage>
        <taxon>Eukaryota</taxon>
        <taxon>Fungi</taxon>
        <taxon>Fungi incertae sedis</taxon>
        <taxon>Zoopagomycota</taxon>
        <taxon>Kickxellomycotina</taxon>
        <taxon>Dimargaritomycetes</taxon>
        <taxon>Dimargaritales</taxon>
        <taxon>Dimargaritaceae</taxon>
        <taxon>Dispira</taxon>
    </lineage>
</organism>
<feature type="transmembrane region" description="Helical" evidence="6">
    <location>
        <begin position="110"/>
        <end position="129"/>
    </location>
</feature>
<dbReference type="GO" id="GO:0097020">
    <property type="term" value="F:COPII receptor activity"/>
    <property type="evidence" value="ECO:0007669"/>
    <property type="project" value="InterPro"/>
</dbReference>
<name>A0A9W8AT65_9FUNG</name>
<evidence type="ECO:0000313" key="8">
    <source>
        <dbReference type="Proteomes" id="UP001150925"/>
    </source>
</evidence>
<evidence type="ECO:0000256" key="3">
    <source>
        <dbReference type="ARBA" id="ARBA00022692"/>
    </source>
</evidence>
<proteinExistence type="inferred from homology"/>
<comment type="caution">
    <text evidence="7">The sequence shown here is derived from an EMBL/GenBank/DDBJ whole genome shotgun (WGS) entry which is preliminary data.</text>
</comment>
<dbReference type="PANTHER" id="PTHR13144:SF0">
    <property type="entry name" value="PROTEIN TEX261"/>
    <property type="match status" value="1"/>
</dbReference>
<comment type="subcellular location">
    <subcellularLocation>
        <location evidence="1">Membrane</location>
        <topology evidence="1">Multi-pass membrane protein</topology>
    </subcellularLocation>
</comment>
<dbReference type="InterPro" id="IPR007277">
    <property type="entry name" value="Svp26/Tex261"/>
</dbReference>
<protein>
    <submittedName>
        <fullName evidence="7">Erv26 super protein</fullName>
    </submittedName>
</protein>
<dbReference type="Proteomes" id="UP001150925">
    <property type="component" value="Unassembled WGS sequence"/>
</dbReference>
<dbReference type="GO" id="GO:0030134">
    <property type="term" value="C:COPII-coated ER to Golgi transport vesicle"/>
    <property type="evidence" value="ECO:0007669"/>
    <property type="project" value="TreeGrafter"/>
</dbReference>
<dbReference type="EMBL" id="JANBPY010001210">
    <property type="protein sequence ID" value="KAJ1961068.1"/>
    <property type="molecule type" value="Genomic_DNA"/>
</dbReference>
<accession>A0A9W8AT65</accession>
<evidence type="ECO:0000256" key="6">
    <source>
        <dbReference type="SAM" id="Phobius"/>
    </source>
</evidence>
<evidence type="ECO:0000256" key="4">
    <source>
        <dbReference type="ARBA" id="ARBA00022989"/>
    </source>
</evidence>
<dbReference type="GO" id="GO:0000139">
    <property type="term" value="C:Golgi membrane"/>
    <property type="evidence" value="ECO:0007669"/>
    <property type="project" value="TreeGrafter"/>
</dbReference>
<gene>
    <name evidence="7" type="primary">SVP26</name>
    <name evidence="7" type="ORF">IWQ62_003996</name>
</gene>
<dbReference type="Pfam" id="PF04148">
    <property type="entry name" value="Erv26"/>
    <property type="match status" value="1"/>
</dbReference>
<reference evidence="7" key="1">
    <citation type="submission" date="2022-07" db="EMBL/GenBank/DDBJ databases">
        <title>Phylogenomic reconstructions and comparative analyses of Kickxellomycotina fungi.</title>
        <authorList>
            <person name="Reynolds N.K."/>
            <person name="Stajich J.E."/>
            <person name="Barry K."/>
            <person name="Grigoriev I.V."/>
            <person name="Crous P."/>
            <person name="Smith M.E."/>
        </authorList>
    </citation>
    <scope>NUCLEOTIDE SEQUENCE</scope>
    <source>
        <strain evidence="7">RSA 1196</strain>
    </source>
</reference>
<dbReference type="GO" id="GO:0005789">
    <property type="term" value="C:endoplasmic reticulum membrane"/>
    <property type="evidence" value="ECO:0007669"/>
    <property type="project" value="TreeGrafter"/>
</dbReference>
<feature type="transmembrane region" description="Helical" evidence="6">
    <location>
        <begin position="80"/>
        <end position="98"/>
    </location>
</feature>
<evidence type="ECO:0000256" key="1">
    <source>
        <dbReference type="ARBA" id="ARBA00004141"/>
    </source>
</evidence>
<keyword evidence="3 6" id="KW-0812">Transmembrane</keyword>
<evidence type="ECO:0000313" key="7">
    <source>
        <dbReference type="EMBL" id="KAJ1961068.1"/>
    </source>
</evidence>
<keyword evidence="5 6" id="KW-0472">Membrane</keyword>
<sequence length="174" mass="19940">LGFAVLCVMCGLYYISEIAEERTRWFRRALIYTTWTVLTLHPLLWLLDDLPLFRILFSSGCQAVYALNLRTFPFTDPEGLPFLATCVLAIANHFQWFLYFVDQSHPWTEAVSFFVVCIWLVPLLYLVSLNTTNSQLPGMNTNNPVARRTGLLKTFFGTILGKSDPTPPARPRPY</sequence>
<comment type="similarity">
    <text evidence="2">Belongs to the SVP26 family.</text>
</comment>
<keyword evidence="4 6" id="KW-1133">Transmembrane helix</keyword>
<evidence type="ECO:0000256" key="2">
    <source>
        <dbReference type="ARBA" id="ARBA00008096"/>
    </source>
</evidence>
<feature type="transmembrane region" description="Helical" evidence="6">
    <location>
        <begin position="29"/>
        <end position="46"/>
    </location>
</feature>
<dbReference type="GO" id="GO:0006888">
    <property type="term" value="P:endoplasmic reticulum to Golgi vesicle-mediated transport"/>
    <property type="evidence" value="ECO:0007669"/>
    <property type="project" value="InterPro"/>
</dbReference>
<feature type="non-terminal residue" evidence="7">
    <location>
        <position position="1"/>
    </location>
</feature>
<keyword evidence="8" id="KW-1185">Reference proteome</keyword>
<evidence type="ECO:0000256" key="5">
    <source>
        <dbReference type="ARBA" id="ARBA00023136"/>
    </source>
</evidence>
<dbReference type="PANTHER" id="PTHR13144">
    <property type="entry name" value="TEX261 PROTEIN"/>
    <property type="match status" value="1"/>
</dbReference>
<dbReference type="OrthoDB" id="28257at2759"/>
<dbReference type="AlphaFoldDB" id="A0A9W8AT65"/>